<feature type="compositionally biased region" description="Polar residues" evidence="1">
    <location>
        <begin position="420"/>
        <end position="433"/>
    </location>
</feature>
<proteinExistence type="predicted"/>
<feature type="compositionally biased region" description="Polar residues" evidence="1">
    <location>
        <begin position="41"/>
        <end position="89"/>
    </location>
</feature>
<feature type="compositionally biased region" description="Polar residues" evidence="1">
    <location>
        <begin position="224"/>
        <end position="234"/>
    </location>
</feature>
<accession>A0A1E4RIE8</accession>
<dbReference type="OrthoDB" id="5364312at2759"/>
<dbReference type="AlphaFoldDB" id="A0A1E4RIE8"/>
<dbReference type="RefSeq" id="XP_020076111.1">
    <property type="nucleotide sequence ID" value="XM_020222749.1"/>
</dbReference>
<feature type="compositionally biased region" description="Low complexity" evidence="1">
    <location>
        <begin position="345"/>
        <end position="360"/>
    </location>
</feature>
<feature type="region of interest" description="Disordered" evidence="1">
    <location>
        <begin position="279"/>
        <end position="379"/>
    </location>
</feature>
<feature type="region of interest" description="Disordered" evidence="1">
    <location>
        <begin position="117"/>
        <end position="142"/>
    </location>
</feature>
<feature type="region of interest" description="Disordered" evidence="1">
    <location>
        <begin position="34"/>
        <end position="104"/>
    </location>
</feature>
<feature type="region of interest" description="Disordered" evidence="1">
    <location>
        <begin position="224"/>
        <end position="244"/>
    </location>
</feature>
<evidence type="ECO:0000313" key="3">
    <source>
        <dbReference type="Proteomes" id="UP000095085"/>
    </source>
</evidence>
<dbReference type="EMBL" id="KV454541">
    <property type="protein sequence ID" value="ODV67044.1"/>
    <property type="molecule type" value="Genomic_DNA"/>
</dbReference>
<feature type="compositionally biased region" description="Polar residues" evidence="1">
    <location>
        <begin position="361"/>
        <end position="379"/>
    </location>
</feature>
<dbReference type="Proteomes" id="UP000095085">
    <property type="component" value="Unassembled WGS sequence"/>
</dbReference>
<feature type="region of interest" description="Disordered" evidence="1">
    <location>
        <begin position="411"/>
        <end position="433"/>
    </location>
</feature>
<feature type="compositionally biased region" description="Polar residues" evidence="1">
    <location>
        <begin position="279"/>
        <end position="304"/>
    </location>
</feature>
<name>A0A1E4RIE8_9ASCO</name>
<feature type="compositionally biased region" description="Polar residues" evidence="1">
    <location>
        <begin position="122"/>
        <end position="142"/>
    </location>
</feature>
<keyword evidence="3" id="KW-1185">Reference proteome</keyword>
<feature type="compositionally biased region" description="Low complexity" evidence="1">
    <location>
        <begin position="314"/>
        <end position="332"/>
    </location>
</feature>
<sequence length="451" mass="49539">MSVSSQQNTTNVVPQSSSKRRLSLFSFGLTSSTLSKNSTKIDSATSPNTCTNRNKSSPSPNHPMTNPSTIKQHDSTANSINTQLDSPINSPDLENKNVFNNNPESNIFERSVQDFHFDHPQNRSNSFKLRNGHRGSSASLKSNQHIYPFPQIKNEDFIPPALDATTSILNNKDTNLDDVEVIYSNRRSSSVIGLNMALGKPFTPSRKNSTYSINQQLRDSTFDSPQIHQNQQPQSPVTPPKLTSSKSSVSFYSYADMINNDEFSRRPSFKQSYSQGIIPTTGRKQSISSNIGPSSPAVSTNSGSYFPKLHKPSKLSSSQLQPNQPNHQSQLSRQFSIREGKTLGSPPLSSSSQIPNSSNSTRPTSMASTSSKLPINEPSSNNLNKFLISPESSDLEDHEVFYPALNTLSKRKSLSSSNSQFGPPSINDNESLVSSSIADYIRQSTTEINGH</sequence>
<dbReference type="GeneID" id="30997298"/>
<gene>
    <name evidence="2" type="ORF">HYPBUDRAFT_166944</name>
</gene>
<reference evidence="3" key="1">
    <citation type="submission" date="2016-05" db="EMBL/GenBank/DDBJ databases">
        <title>Comparative genomics of biotechnologically important yeasts.</title>
        <authorList>
            <consortium name="DOE Joint Genome Institute"/>
            <person name="Riley R."/>
            <person name="Haridas S."/>
            <person name="Wolfe K.H."/>
            <person name="Lopes M.R."/>
            <person name="Hittinger C.T."/>
            <person name="Goker M."/>
            <person name="Salamov A."/>
            <person name="Wisecaver J."/>
            <person name="Long T.M."/>
            <person name="Aerts A.L."/>
            <person name="Barry K."/>
            <person name="Choi C."/>
            <person name="Clum A."/>
            <person name="Coughlan A.Y."/>
            <person name="Deshpande S."/>
            <person name="Douglass A.P."/>
            <person name="Hanson S.J."/>
            <person name="Klenk H.-P."/>
            <person name="Labutti K."/>
            <person name="Lapidus A."/>
            <person name="Lindquist E."/>
            <person name="Lipzen A."/>
            <person name="Meier-Kolthoff J.P."/>
            <person name="Ohm R.A."/>
            <person name="Otillar R.P."/>
            <person name="Pangilinan J."/>
            <person name="Peng Y."/>
            <person name="Rokas A."/>
            <person name="Rosa C.A."/>
            <person name="Scheuner C."/>
            <person name="Sibirny A.A."/>
            <person name="Slot J.C."/>
            <person name="Stielow J.B."/>
            <person name="Sun H."/>
            <person name="Kurtzman C.P."/>
            <person name="Blackwell M."/>
            <person name="Grigoriev I.V."/>
            <person name="Jeffries T.W."/>
        </authorList>
    </citation>
    <scope>NUCLEOTIDE SEQUENCE [LARGE SCALE GENOMIC DNA]</scope>
    <source>
        <strain evidence="3">NRRL Y-1933</strain>
    </source>
</reference>
<evidence type="ECO:0000256" key="1">
    <source>
        <dbReference type="SAM" id="MobiDB-lite"/>
    </source>
</evidence>
<organism evidence="2 3">
    <name type="scientific">Hyphopichia burtonii NRRL Y-1933</name>
    <dbReference type="NCBI Taxonomy" id="984485"/>
    <lineage>
        <taxon>Eukaryota</taxon>
        <taxon>Fungi</taxon>
        <taxon>Dikarya</taxon>
        <taxon>Ascomycota</taxon>
        <taxon>Saccharomycotina</taxon>
        <taxon>Pichiomycetes</taxon>
        <taxon>Debaryomycetaceae</taxon>
        <taxon>Hyphopichia</taxon>
    </lineage>
</organism>
<protein>
    <submittedName>
        <fullName evidence="2">Uncharacterized protein</fullName>
    </submittedName>
</protein>
<evidence type="ECO:0000313" key="2">
    <source>
        <dbReference type="EMBL" id="ODV67044.1"/>
    </source>
</evidence>